<dbReference type="Proteomes" id="UP000295096">
    <property type="component" value="Unassembled WGS sequence"/>
</dbReference>
<dbReference type="Pfam" id="PF12293">
    <property type="entry name" value="T4BSS_DotH_IcmK"/>
    <property type="match status" value="1"/>
</dbReference>
<accession>A0A4R5QDE3</accession>
<protein>
    <submittedName>
        <fullName evidence="2">Type IV secretion protein DotH</fullName>
    </submittedName>
</protein>
<reference evidence="2 3" key="1">
    <citation type="journal article" date="2016" name="J. Microbiol.">
        <title>Dankookia rubra gen. nov., sp. nov., an alphaproteobacterium isolated from sediment of a shallow stream.</title>
        <authorList>
            <person name="Kim W.H."/>
            <person name="Kim D.H."/>
            <person name="Kang K."/>
            <person name="Ahn T.Y."/>
        </authorList>
    </citation>
    <scope>NUCLEOTIDE SEQUENCE [LARGE SCALE GENOMIC DNA]</scope>
    <source>
        <strain evidence="2 3">JCM30602</strain>
    </source>
</reference>
<feature type="chain" id="PRO_5020193798" evidence="1">
    <location>
        <begin position="23"/>
        <end position="299"/>
    </location>
</feature>
<organism evidence="2 3">
    <name type="scientific">Dankookia rubra</name>
    <dbReference type="NCBI Taxonomy" id="1442381"/>
    <lineage>
        <taxon>Bacteria</taxon>
        <taxon>Pseudomonadati</taxon>
        <taxon>Pseudomonadota</taxon>
        <taxon>Alphaproteobacteria</taxon>
        <taxon>Acetobacterales</taxon>
        <taxon>Roseomonadaceae</taxon>
        <taxon>Dankookia</taxon>
    </lineage>
</organism>
<keyword evidence="3" id="KW-1185">Reference proteome</keyword>
<feature type="signal peptide" evidence="1">
    <location>
        <begin position="1"/>
        <end position="22"/>
    </location>
</feature>
<sequence>MRSAVLTAIAVLALPLVGQAQAPDPAQSDPAYAAALRNAIPFTPDQVNDLMNRFNADQRARAGIGSPATLVSALNRRVNMGFAPGGVTPIVQAAVGYPATLSFFDRSGRPWPVAGDSNGNPATDTDPNGFTVRRPIANGNTVQVTVRGTFPRGGLVVYLEGAPAPLTFQIVTGTGAYDARAAVHVSAYRPGAEPTEVDGAIPVDSGDAGMEAMLQGITPAGARSLAISGASPDEVRAWRSGSDLFVRSPYPILAPEPTGQMSAEGGVRIYRLPINSATGDMAISMATGARNSIVRVRTN</sequence>
<keyword evidence="1" id="KW-0732">Signal</keyword>
<evidence type="ECO:0000256" key="1">
    <source>
        <dbReference type="SAM" id="SignalP"/>
    </source>
</evidence>
<gene>
    <name evidence="2" type="ORF">E2C06_18215</name>
</gene>
<proteinExistence type="predicted"/>
<evidence type="ECO:0000313" key="3">
    <source>
        <dbReference type="Proteomes" id="UP000295096"/>
    </source>
</evidence>
<dbReference type="RefSeq" id="WP_133290041.1">
    <property type="nucleotide sequence ID" value="NZ_SMSJ01000025.1"/>
</dbReference>
<dbReference type="AlphaFoldDB" id="A0A4R5QDE3"/>
<name>A0A4R5QDE3_9PROT</name>
<dbReference type="OrthoDB" id="8682498at2"/>
<dbReference type="EMBL" id="SMSJ01000025">
    <property type="protein sequence ID" value="TDH61174.1"/>
    <property type="molecule type" value="Genomic_DNA"/>
</dbReference>
<comment type="caution">
    <text evidence="2">The sequence shown here is derived from an EMBL/GenBank/DDBJ whole genome shotgun (WGS) entry which is preliminary data.</text>
</comment>
<dbReference type="InterPro" id="IPR022073">
    <property type="entry name" value="T4BSS_DotH_IcmK"/>
</dbReference>
<evidence type="ECO:0000313" key="2">
    <source>
        <dbReference type="EMBL" id="TDH61174.1"/>
    </source>
</evidence>